<proteinExistence type="predicted"/>
<keyword evidence="2" id="KW-1185">Reference proteome</keyword>
<evidence type="ECO:0000313" key="2">
    <source>
        <dbReference type="Proteomes" id="UP000226171"/>
    </source>
</evidence>
<dbReference type="Proteomes" id="UP000226171">
    <property type="component" value="Segment"/>
</dbReference>
<protein>
    <submittedName>
        <fullName evidence="1">Uncharacterized protein</fullName>
    </submittedName>
</protein>
<accession>A0A291AYN5</accession>
<organism evidence="1 2">
    <name type="scientific">Shigella phage Sd1</name>
    <dbReference type="NCBI Taxonomy" id="2024313"/>
    <lineage>
        <taxon>Viruses</taxon>
        <taxon>Duplodnaviria</taxon>
        <taxon>Heunggongvirae</taxon>
        <taxon>Uroviricota</taxon>
        <taxon>Caudoviricetes</taxon>
        <taxon>Drexlerviridae</taxon>
        <taxon>Rogunavirinae</taxon>
        <taxon>Wilsonroadvirus</taxon>
        <taxon>Wilsonroadvirus Sd1</taxon>
    </lineage>
</organism>
<sequence length="56" mass="6221">MKIKIIDVDYVTDDESITLRECGFEVGDVVEVSGKYNNGDLSIHAIRETEFVSVGN</sequence>
<reference evidence="1 2" key="1">
    <citation type="submission" date="2017-05" db="EMBL/GenBank/DDBJ databases">
        <title>The isolation and characterization of 16 novel Shigella-infecting phages from the environment.</title>
        <authorList>
            <person name="Doore S.M."/>
            <person name="Schrad J.R."/>
            <person name="Dover J.A."/>
            <person name="Parent K.N."/>
        </authorList>
    </citation>
    <scope>NUCLEOTIDE SEQUENCE [LARGE SCALE GENOMIC DNA]</scope>
</reference>
<gene>
    <name evidence="1" type="ORF">Sd1_gp59</name>
</gene>
<name>A0A291AYN5_9CAUD</name>
<evidence type="ECO:0000313" key="1">
    <source>
        <dbReference type="EMBL" id="ATE86125.1"/>
    </source>
</evidence>
<dbReference type="EMBL" id="MF158042">
    <property type="protein sequence ID" value="ATE86125.1"/>
    <property type="molecule type" value="Genomic_DNA"/>
</dbReference>